<keyword evidence="2" id="KW-0812">Transmembrane</keyword>
<organism evidence="5 6">
    <name type="scientific">Pseudanabaena frigida</name>
    <dbReference type="NCBI Taxonomy" id="945775"/>
    <lineage>
        <taxon>Bacteria</taxon>
        <taxon>Bacillati</taxon>
        <taxon>Cyanobacteriota</taxon>
        <taxon>Cyanophyceae</taxon>
        <taxon>Pseudanabaenales</taxon>
        <taxon>Pseudanabaenaceae</taxon>
        <taxon>Pseudanabaena</taxon>
    </lineage>
</organism>
<dbReference type="SUPFAM" id="SSF81324">
    <property type="entry name" value="Voltage-gated potassium channels"/>
    <property type="match status" value="1"/>
</dbReference>
<evidence type="ECO:0000256" key="1">
    <source>
        <dbReference type="ARBA" id="ARBA00004651"/>
    </source>
</evidence>
<dbReference type="InterPro" id="IPR006037">
    <property type="entry name" value="RCK_C"/>
</dbReference>
<feature type="transmembrane region" description="Helical" evidence="2">
    <location>
        <begin position="28"/>
        <end position="46"/>
    </location>
</feature>
<name>A0A2W4YAD9_9CYAN</name>
<dbReference type="InterPro" id="IPR003148">
    <property type="entry name" value="RCK_N"/>
</dbReference>
<keyword evidence="2" id="KW-0472">Membrane</keyword>
<dbReference type="GO" id="GO:0008324">
    <property type="term" value="F:monoatomic cation transmembrane transporter activity"/>
    <property type="evidence" value="ECO:0007669"/>
    <property type="project" value="InterPro"/>
</dbReference>
<protein>
    <submittedName>
        <fullName evidence="5">Potassium channel protein</fullName>
    </submittedName>
</protein>
<dbReference type="Gene3D" id="3.40.50.720">
    <property type="entry name" value="NAD(P)-binding Rossmann-like Domain"/>
    <property type="match status" value="1"/>
</dbReference>
<dbReference type="SUPFAM" id="SSF116726">
    <property type="entry name" value="TrkA C-terminal domain-like"/>
    <property type="match status" value="1"/>
</dbReference>
<dbReference type="GO" id="GO:0005886">
    <property type="term" value="C:plasma membrane"/>
    <property type="evidence" value="ECO:0007669"/>
    <property type="project" value="UniProtKB-SubCell"/>
</dbReference>
<proteinExistence type="predicted"/>
<gene>
    <name evidence="5" type="ORF">DCF19_04240</name>
</gene>
<dbReference type="PANTHER" id="PTHR43833">
    <property type="entry name" value="POTASSIUM CHANNEL PROTEIN 2-RELATED-RELATED"/>
    <property type="match status" value="1"/>
</dbReference>
<dbReference type="GO" id="GO:0006813">
    <property type="term" value="P:potassium ion transport"/>
    <property type="evidence" value="ECO:0007669"/>
    <property type="project" value="InterPro"/>
</dbReference>
<comment type="subcellular location">
    <subcellularLocation>
        <location evidence="1">Cell membrane</location>
        <topology evidence="1">Multi-pass membrane protein</topology>
    </subcellularLocation>
</comment>
<keyword evidence="2" id="KW-1133">Transmembrane helix</keyword>
<evidence type="ECO:0000313" key="6">
    <source>
        <dbReference type="Proteomes" id="UP000249467"/>
    </source>
</evidence>
<dbReference type="Pfam" id="PF07885">
    <property type="entry name" value="Ion_trans_2"/>
    <property type="match status" value="1"/>
</dbReference>
<keyword evidence="5" id="KW-0407">Ion channel</keyword>
<evidence type="ECO:0000256" key="2">
    <source>
        <dbReference type="SAM" id="Phobius"/>
    </source>
</evidence>
<dbReference type="InterPro" id="IPR013099">
    <property type="entry name" value="K_chnl_dom"/>
</dbReference>
<feature type="transmembrane region" description="Helical" evidence="2">
    <location>
        <begin position="58"/>
        <end position="76"/>
    </location>
</feature>
<dbReference type="InterPro" id="IPR050721">
    <property type="entry name" value="Trk_Ktr_HKT_K-transport"/>
</dbReference>
<evidence type="ECO:0000259" key="4">
    <source>
        <dbReference type="PROSITE" id="PS51202"/>
    </source>
</evidence>
<dbReference type="Pfam" id="PF02080">
    <property type="entry name" value="TrkA_C"/>
    <property type="match status" value="1"/>
</dbReference>
<reference evidence="5 6" key="2">
    <citation type="submission" date="2018-06" db="EMBL/GenBank/DDBJ databases">
        <title>Metagenomic assembly of (sub)arctic Cyanobacteria and their associated microbiome from non-axenic cultures.</title>
        <authorList>
            <person name="Baurain D."/>
        </authorList>
    </citation>
    <scope>NUCLEOTIDE SEQUENCE [LARGE SCALE GENOMIC DNA]</scope>
    <source>
        <strain evidence="5">ULC066bin1</strain>
    </source>
</reference>
<feature type="domain" description="RCK N-terminal" evidence="3">
    <location>
        <begin position="128"/>
        <end position="246"/>
    </location>
</feature>
<dbReference type="SUPFAM" id="SSF51735">
    <property type="entry name" value="NAD(P)-binding Rossmann-fold domains"/>
    <property type="match status" value="1"/>
</dbReference>
<keyword evidence="5" id="KW-0406">Ion transport</keyword>
<dbReference type="PROSITE" id="PS51202">
    <property type="entry name" value="RCK_C"/>
    <property type="match status" value="1"/>
</dbReference>
<dbReference type="PANTHER" id="PTHR43833:SF9">
    <property type="entry name" value="POTASSIUM CHANNEL PROTEIN YUGO-RELATED"/>
    <property type="match status" value="1"/>
</dbReference>
<dbReference type="AlphaFoldDB" id="A0A2W4YAD9"/>
<evidence type="ECO:0000259" key="3">
    <source>
        <dbReference type="PROSITE" id="PS51201"/>
    </source>
</evidence>
<dbReference type="EMBL" id="QBML01000004">
    <property type="protein sequence ID" value="PZO43845.1"/>
    <property type="molecule type" value="Genomic_DNA"/>
</dbReference>
<keyword evidence="5" id="KW-0813">Transport</keyword>
<dbReference type="Gene3D" id="1.10.287.70">
    <property type="match status" value="1"/>
</dbReference>
<sequence length="367" mass="40233">MPPKSSLNYQQLQPIVLQRELLEYQRTLLTNVGILVGLTAIGTLGYRIIEGWSWFDSLYMTIITLATIGYGETYPLHLEGRVFTIMLIVMGVVSISYIAAQFTAAIANGHIYNIFQARRQRKMMDSLNKHYIVCGFGRTGRQVTAEFEAEGSISFVVIDSDPLAIEQAELAGYPALQGDAALDNTLLLAGIERAVCIVAALPSDAENLYTVLSAKTLNTEIRAIARASTEEAMQKLRRGGADEVISPYITGGKRMAAVALRPQVMDFVDGIIAGSNRSFYIEEYRIDEPSFIGVTLKKASLRSQTGVLVLAIRRADGDVIAGPDGNTEILQGDVLISMGTPEQLRALNQILSPFSKKQNILRLPRSK</sequence>
<dbReference type="InterPro" id="IPR036721">
    <property type="entry name" value="RCK_C_sf"/>
</dbReference>
<accession>A0A2W4YAD9</accession>
<feature type="transmembrane region" description="Helical" evidence="2">
    <location>
        <begin position="82"/>
        <end position="115"/>
    </location>
</feature>
<dbReference type="PROSITE" id="PS51201">
    <property type="entry name" value="RCK_N"/>
    <property type="match status" value="1"/>
</dbReference>
<comment type="caution">
    <text evidence="5">The sequence shown here is derived from an EMBL/GenBank/DDBJ whole genome shotgun (WGS) entry which is preliminary data.</text>
</comment>
<feature type="domain" description="RCK C-terminal" evidence="4">
    <location>
        <begin position="269"/>
        <end position="353"/>
    </location>
</feature>
<reference evidence="5 6" key="1">
    <citation type="submission" date="2018-04" db="EMBL/GenBank/DDBJ databases">
        <authorList>
            <person name="Go L.Y."/>
            <person name="Mitchell J.A."/>
        </authorList>
    </citation>
    <scope>NUCLEOTIDE SEQUENCE [LARGE SCALE GENOMIC DNA]</scope>
    <source>
        <strain evidence="5">ULC066bin1</strain>
    </source>
</reference>
<dbReference type="Proteomes" id="UP000249467">
    <property type="component" value="Unassembled WGS sequence"/>
</dbReference>
<dbReference type="Gene3D" id="3.30.70.1450">
    <property type="entry name" value="Regulator of K+ conductance, C-terminal domain"/>
    <property type="match status" value="1"/>
</dbReference>
<dbReference type="Pfam" id="PF02254">
    <property type="entry name" value="TrkA_N"/>
    <property type="match status" value="1"/>
</dbReference>
<dbReference type="InterPro" id="IPR036291">
    <property type="entry name" value="NAD(P)-bd_dom_sf"/>
</dbReference>
<evidence type="ECO:0000313" key="5">
    <source>
        <dbReference type="EMBL" id="PZO43845.1"/>
    </source>
</evidence>